<accession>A0A8J3HP90</accession>
<keyword evidence="7 11" id="KW-0804">Transcription</keyword>
<dbReference type="NCBIfam" id="NF003513">
    <property type="entry name" value="PRK05182.1-2"/>
    <property type="match status" value="1"/>
</dbReference>
<organism evidence="13 14">
    <name type="scientific">Candidatus Mesenet longicola</name>
    <dbReference type="NCBI Taxonomy" id="1892558"/>
    <lineage>
        <taxon>Bacteria</taxon>
        <taxon>Pseudomonadati</taxon>
        <taxon>Pseudomonadota</taxon>
        <taxon>Alphaproteobacteria</taxon>
        <taxon>Rickettsiales</taxon>
        <taxon>Anaplasmataceae</taxon>
        <taxon>Candidatus Mesenet</taxon>
    </lineage>
</organism>
<dbReference type="Pfam" id="PF01193">
    <property type="entry name" value="RNA_pol_L"/>
    <property type="match status" value="1"/>
</dbReference>
<feature type="region of interest" description="Alpha N-terminal domain (alpha-NTD)" evidence="11">
    <location>
        <begin position="1"/>
        <end position="248"/>
    </location>
</feature>
<feature type="domain" description="DNA-directed RNA polymerase RpoA/D/Rpb3-type" evidence="12">
    <location>
        <begin position="35"/>
        <end position="247"/>
    </location>
</feature>
<feature type="region of interest" description="Alpha C-terminal domain (alpha-CTD)" evidence="11">
    <location>
        <begin position="263"/>
        <end position="366"/>
    </location>
</feature>
<comment type="domain">
    <text evidence="11">The N-terminal domain is essential for RNAP assembly and basal transcription, whereas the C-terminal domain is involved in interaction with transcriptional regulators and with upstream promoter elements.</text>
</comment>
<dbReference type="CDD" id="cd06928">
    <property type="entry name" value="RNAP_alpha_NTD"/>
    <property type="match status" value="1"/>
</dbReference>
<dbReference type="NCBIfam" id="TIGR02027">
    <property type="entry name" value="rpoA"/>
    <property type="match status" value="1"/>
</dbReference>
<evidence type="ECO:0000256" key="11">
    <source>
        <dbReference type="HAMAP-Rule" id="MF_00059"/>
    </source>
</evidence>
<dbReference type="HAMAP" id="MF_00059">
    <property type="entry name" value="RNApol_bact_RpoA"/>
    <property type="match status" value="1"/>
</dbReference>
<dbReference type="AlphaFoldDB" id="A0A8J3HP90"/>
<name>A0A8J3HP90_9RICK</name>
<dbReference type="GO" id="GO:0003677">
    <property type="term" value="F:DNA binding"/>
    <property type="evidence" value="ECO:0007669"/>
    <property type="project" value="UniProtKB-UniRule"/>
</dbReference>
<dbReference type="Gene3D" id="3.30.1360.10">
    <property type="entry name" value="RNA polymerase, RBP11-like subunit"/>
    <property type="match status" value="1"/>
</dbReference>
<evidence type="ECO:0000256" key="3">
    <source>
        <dbReference type="ARBA" id="ARBA00015972"/>
    </source>
</evidence>
<dbReference type="Pfam" id="PF01000">
    <property type="entry name" value="RNA_pol_A_bac"/>
    <property type="match status" value="1"/>
</dbReference>
<dbReference type="GO" id="GO:0003899">
    <property type="term" value="F:DNA-directed RNA polymerase activity"/>
    <property type="evidence" value="ECO:0007669"/>
    <property type="project" value="UniProtKB-UniRule"/>
</dbReference>
<evidence type="ECO:0000256" key="8">
    <source>
        <dbReference type="ARBA" id="ARBA00032524"/>
    </source>
</evidence>
<reference evidence="13 14" key="1">
    <citation type="journal article" date="2021" name="Microb. Ecol.">
        <title>Candidatus Mesenet longicola: Novel Endosymbionts of Brontispa longissima that Induce Cytoplasmic Incompatibility.</title>
        <authorList>
            <person name="Takano S."/>
            <person name="Gotoh Y."/>
            <person name="Hayashi T."/>
        </authorList>
    </citation>
    <scope>NUCLEOTIDE SEQUENCE [LARGE SCALE GENOMIC DNA]</scope>
    <source>
        <strain evidence="13">L5</strain>
    </source>
</reference>
<keyword evidence="14" id="KW-1185">Reference proteome</keyword>
<dbReference type="GO" id="GO:0006351">
    <property type="term" value="P:DNA-templated transcription"/>
    <property type="evidence" value="ECO:0007669"/>
    <property type="project" value="UniProtKB-UniRule"/>
</dbReference>
<dbReference type="Gene3D" id="1.10.150.20">
    <property type="entry name" value="5' to 3' exonuclease, C-terminal subdomain"/>
    <property type="match status" value="1"/>
</dbReference>
<evidence type="ECO:0000256" key="5">
    <source>
        <dbReference type="ARBA" id="ARBA00022679"/>
    </source>
</evidence>
<evidence type="ECO:0000256" key="1">
    <source>
        <dbReference type="ARBA" id="ARBA00007123"/>
    </source>
</evidence>
<comment type="caution">
    <text evidence="13">The sequence shown here is derived from an EMBL/GenBank/DDBJ whole genome shotgun (WGS) entry which is preliminary data.</text>
</comment>
<dbReference type="InterPro" id="IPR011262">
    <property type="entry name" value="DNA-dir_RNA_pol_insert"/>
</dbReference>
<dbReference type="EC" id="2.7.7.6" evidence="2 11"/>
<comment type="subunit">
    <text evidence="11">Homodimer. The RNAP catalytic core consists of 2 alpha, 1 beta, 1 beta' and 1 omega subunit. When a sigma factor is associated with the core the holoenzyme is formed, which can initiate transcription.</text>
</comment>
<dbReference type="Pfam" id="PF03118">
    <property type="entry name" value="RNA_pol_A_CTD"/>
    <property type="match status" value="1"/>
</dbReference>
<dbReference type="FunFam" id="2.170.120.12:FF:000001">
    <property type="entry name" value="DNA-directed RNA polymerase subunit alpha"/>
    <property type="match status" value="1"/>
</dbReference>
<evidence type="ECO:0000256" key="2">
    <source>
        <dbReference type="ARBA" id="ARBA00012418"/>
    </source>
</evidence>
<evidence type="ECO:0000313" key="13">
    <source>
        <dbReference type="EMBL" id="GHM59173.1"/>
    </source>
</evidence>
<dbReference type="InterPro" id="IPR011773">
    <property type="entry name" value="DNA-dir_RpoA"/>
</dbReference>
<keyword evidence="5 11" id="KW-0808">Transferase</keyword>
<evidence type="ECO:0000313" key="14">
    <source>
        <dbReference type="Proteomes" id="UP000637906"/>
    </source>
</evidence>
<dbReference type="InterPro" id="IPR036643">
    <property type="entry name" value="RNApol_insert_sf"/>
</dbReference>
<comment type="similarity">
    <text evidence="1 11">Belongs to the RNA polymerase alpha chain family.</text>
</comment>
<gene>
    <name evidence="11 13" type="primary">rpoA</name>
    <name evidence="13" type="ORF">sL5_01660</name>
</gene>
<dbReference type="SUPFAM" id="SSF56553">
    <property type="entry name" value="Insert subdomain of RNA polymerase alpha subunit"/>
    <property type="match status" value="1"/>
</dbReference>
<dbReference type="GO" id="GO:0000428">
    <property type="term" value="C:DNA-directed RNA polymerase complex"/>
    <property type="evidence" value="ECO:0007669"/>
    <property type="project" value="UniProtKB-KW"/>
</dbReference>
<dbReference type="SUPFAM" id="SSF47789">
    <property type="entry name" value="C-terminal domain of RNA polymerase alpha subunit"/>
    <property type="match status" value="1"/>
</dbReference>
<comment type="function">
    <text evidence="11">DNA-dependent RNA polymerase catalyzes the transcription of DNA into RNA using the four ribonucleoside triphosphates as substrates.</text>
</comment>
<proteinExistence type="inferred from homology"/>
<dbReference type="GO" id="GO:0046983">
    <property type="term" value="F:protein dimerization activity"/>
    <property type="evidence" value="ECO:0007669"/>
    <property type="project" value="InterPro"/>
</dbReference>
<evidence type="ECO:0000256" key="6">
    <source>
        <dbReference type="ARBA" id="ARBA00022695"/>
    </source>
</evidence>
<dbReference type="EMBL" id="BNGU01000004">
    <property type="protein sequence ID" value="GHM59173.1"/>
    <property type="molecule type" value="Genomic_DNA"/>
</dbReference>
<evidence type="ECO:0000259" key="12">
    <source>
        <dbReference type="SMART" id="SM00662"/>
    </source>
</evidence>
<evidence type="ECO:0000256" key="7">
    <source>
        <dbReference type="ARBA" id="ARBA00023163"/>
    </source>
</evidence>
<dbReference type="GO" id="GO:0005737">
    <property type="term" value="C:cytoplasm"/>
    <property type="evidence" value="ECO:0007669"/>
    <property type="project" value="UniProtKB-ARBA"/>
</dbReference>
<dbReference type="InterPro" id="IPR011260">
    <property type="entry name" value="RNAP_asu_C"/>
</dbReference>
<dbReference type="SMART" id="SM00662">
    <property type="entry name" value="RPOLD"/>
    <property type="match status" value="1"/>
</dbReference>
<evidence type="ECO:0000256" key="9">
    <source>
        <dbReference type="ARBA" id="ARBA00033070"/>
    </source>
</evidence>
<dbReference type="InterPro" id="IPR036603">
    <property type="entry name" value="RBP11-like"/>
</dbReference>
<dbReference type="Gene3D" id="2.170.120.12">
    <property type="entry name" value="DNA-directed RNA polymerase, insert domain"/>
    <property type="match status" value="1"/>
</dbReference>
<dbReference type="NCBIfam" id="NF003519">
    <property type="entry name" value="PRK05182.2-5"/>
    <property type="match status" value="1"/>
</dbReference>
<protein>
    <recommendedName>
        <fullName evidence="3 11">DNA-directed RNA polymerase subunit alpha</fullName>
        <shortName evidence="11">RNAP subunit alpha</shortName>
        <ecNumber evidence="2 11">2.7.7.6</ecNumber>
    </recommendedName>
    <alternativeName>
        <fullName evidence="9 11">RNA polymerase subunit alpha</fullName>
    </alternativeName>
    <alternativeName>
        <fullName evidence="8 11">Transcriptase subunit alpha</fullName>
    </alternativeName>
</protein>
<sequence length="366" mass="40629">MSYVVDDKSCIVVSDKNAVAKLSVGEVIVRDGYHEGDVILDPLERGYGLTLGTAFRRIMLSSLSGPAVYGIEIDDVSHEFTSISGVREDVTDIVLNISKLCVKLSSVGKKCLYLKAKGPCEIRANMIESDSECIVLNNDLYICTLDSNTNFKMKIYINNGKGYASTIGYEKEETGFFTNSVGFIRVNALYSPVNKVSFTIGNSRVGQVIDYDKLIMSVRTNGSLSPQEAVALAAKILQKQLLPLVDYNDVELARVKDNNKLPFDPILLSKVGDLEFCTRAQNYLEKEGIVYIGDLVQKKEYDMLKAPSFGKRTLEDIKNKLAEKGLSLGMSIPNWSPSDDIKKFVEKYSDLSSNYNGDTKEHIDIR</sequence>
<evidence type="ECO:0000256" key="4">
    <source>
        <dbReference type="ARBA" id="ARBA00022478"/>
    </source>
</evidence>
<keyword evidence="4 11" id="KW-0240">DNA-directed RNA polymerase</keyword>
<dbReference type="Proteomes" id="UP000637906">
    <property type="component" value="Unassembled WGS sequence"/>
</dbReference>
<evidence type="ECO:0000256" key="10">
    <source>
        <dbReference type="ARBA" id="ARBA00048552"/>
    </source>
</evidence>
<comment type="catalytic activity">
    <reaction evidence="10 11">
        <text>RNA(n) + a ribonucleoside 5'-triphosphate = RNA(n+1) + diphosphate</text>
        <dbReference type="Rhea" id="RHEA:21248"/>
        <dbReference type="Rhea" id="RHEA-COMP:14527"/>
        <dbReference type="Rhea" id="RHEA-COMP:17342"/>
        <dbReference type="ChEBI" id="CHEBI:33019"/>
        <dbReference type="ChEBI" id="CHEBI:61557"/>
        <dbReference type="ChEBI" id="CHEBI:140395"/>
        <dbReference type="EC" id="2.7.7.6"/>
    </reaction>
</comment>
<dbReference type="SUPFAM" id="SSF55257">
    <property type="entry name" value="RBP11-like subunits of RNA polymerase"/>
    <property type="match status" value="1"/>
</dbReference>
<keyword evidence="6 11" id="KW-0548">Nucleotidyltransferase</keyword>
<dbReference type="InterPro" id="IPR011263">
    <property type="entry name" value="DNA-dir_RNA_pol_RpoA/D/Rpb3"/>
</dbReference>